<reference evidence="1 2" key="1">
    <citation type="submission" date="2018-08" db="EMBL/GenBank/DDBJ databases">
        <authorList>
            <consortium name="GenomeTrakr network: Whole genome sequencing for foodborne pathogen traceback"/>
        </authorList>
    </citation>
    <scope>NUCLEOTIDE SEQUENCE [LARGE SCALE GENOMIC DNA]</scope>
    <source>
        <strain evidence="1 2">AZ-TG60901</strain>
    </source>
</reference>
<dbReference type="AlphaFoldDB" id="A0A8S7XY00"/>
<feature type="non-terminal residue" evidence="1">
    <location>
        <position position="1"/>
    </location>
</feature>
<sequence>FNKTFKSRMINYFDNIIKSYYVPSDVKRDWMFRHPQLVPSVLMNYKTPCSPIINDYFEKLPLHVRNYFEEQLKTANDRVTHFDVYITRLIGCSIVQHYEDVPSEKNRLNDRNDVIAMAEDYIEKRKSNQLDYILEDIYFKSDEDIIPGHLLIVAFDDYEYKLSLIKINENKDNDNLLNRIYTESSSMVNEYKREILKLGDYAK</sequence>
<evidence type="ECO:0000313" key="2">
    <source>
        <dbReference type="Proteomes" id="UP000528504"/>
    </source>
</evidence>
<proteinExistence type="predicted"/>
<name>A0A8S7XY00_ECOLX</name>
<comment type="caution">
    <text evidence="1">The sequence shown here is derived from an EMBL/GenBank/DDBJ whole genome shotgun (WGS) entry which is preliminary data.</text>
</comment>
<dbReference type="EMBL" id="AATJQG010000057">
    <property type="protein sequence ID" value="EFM0518958.1"/>
    <property type="molecule type" value="Genomic_DNA"/>
</dbReference>
<gene>
    <name evidence="1" type="ORF">CF22_005102</name>
</gene>
<evidence type="ECO:0000313" key="1">
    <source>
        <dbReference type="EMBL" id="EFM0518958.1"/>
    </source>
</evidence>
<protein>
    <submittedName>
        <fullName evidence="1">Uncharacterized protein</fullName>
    </submittedName>
</protein>
<accession>A0A8S7XY00</accession>
<dbReference type="Proteomes" id="UP000528504">
    <property type="component" value="Unassembled WGS sequence"/>
</dbReference>
<organism evidence="1 2">
    <name type="scientific">Escherichia coli</name>
    <dbReference type="NCBI Taxonomy" id="562"/>
    <lineage>
        <taxon>Bacteria</taxon>
        <taxon>Pseudomonadati</taxon>
        <taxon>Pseudomonadota</taxon>
        <taxon>Gammaproteobacteria</taxon>
        <taxon>Enterobacterales</taxon>
        <taxon>Enterobacteriaceae</taxon>
        <taxon>Escherichia</taxon>
    </lineage>
</organism>